<dbReference type="AlphaFoldDB" id="A0A0M2V476"/>
<keyword evidence="5" id="KW-0819">tRNA processing</keyword>
<keyword evidence="9" id="KW-1185">Reference proteome</keyword>
<evidence type="ECO:0000259" key="7">
    <source>
        <dbReference type="Pfam" id="PF00814"/>
    </source>
</evidence>
<dbReference type="Gene3D" id="3.30.420.40">
    <property type="match status" value="2"/>
</dbReference>
<evidence type="ECO:0000256" key="1">
    <source>
        <dbReference type="ARBA" id="ARBA00004496"/>
    </source>
</evidence>
<dbReference type="Proteomes" id="UP000034228">
    <property type="component" value="Unassembled WGS sequence"/>
</dbReference>
<dbReference type="InterPro" id="IPR000905">
    <property type="entry name" value="Gcp-like_dom"/>
</dbReference>
<evidence type="ECO:0000256" key="4">
    <source>
        <dbReference type="ARBA" id="ARBA00022490"/>
    </source>
</evidence>
<organism evidence="8 9">
    <name type="scientific">Arsukibacterium ikkense</name>
    <dbReference type="NCBI Taxonomy" id="336831"/>
    <lineage>
        <taxon>Bacteria</taxon>
        <taxon>Pseudomonadati</taxon>
        <taxon>Pseudomonadota</taxon>
        <taxon>Gammaproteobacteria</taxon>
        <taxon>Chromatiales</taxon>
        <taxon>Chromatiaceae</taxon>
        <taxon>Arsukibacterium</taxon>
    </lineage>
</organism>
<dbReference type="PANTHER" id="PTHR11735:SF11">
    <property type="entry name" value="TRNA THREONYLCARBAMOYLADENOSINE BIOSYNTHESIS PROTEIN TSAB"/>
    <property type="match status" value="1"/>
</dbReference>
<dbReference type="InterPro" id="IPR043129">
    <property type="entry name" value="ATPase_NBD"/>
</dbReference>
<evidence type="ECO:0000313" key="9">
    <source>
        <dbReference type="Proteomes" id="UP000034228"/>
    </source>
</evidence>
<dbReference type="NCBIfam" id="TIGR03725">
    <property type="entry name" value="T6A_YeaZ"/>
    <property type="match status" value="1"/>
</dbReference>
<dbReference type="GO" id="GO:0006508">
    <property type="term" value="P:proteolysis"/>
    <property type="evidence" value="ECO:0007669"/>
    <property type="project" value="UniProtKB-KW"/>
</dbReference>
<accession>A0A0M2V476</accession>
<reference evidence="8 9" key="1">
    <citation type="submission" date="2015-03" db="EMBL/GenBank/DDBJ databases">
        <title>Draft genome sequences of two protease-producing strains of Arsukibacterium isolated from two cold and alkaline environments.</title>
        <authorList>
            <person name="Lylloff J.E."/>
            <person name="Skov L.B."/>
            <person name="Jepsen M."/>
            <person name="Hallin P.F."/>
            <person name="Sorensen S.J."/>
            <person name="Stougaard P."/>
            <person name="Glaring M.A."/>
        </authorList>
    </citation>
    <scope>NUCLEOTIDE SEQUENCE [LARGE SCALE GENOMIC DNA]</scope>
    <source>
        <strain evidence="8 9">GCM72</strain>
    </source>
</reference>
<name>A0A0M2V476_9GAMM</name>
<keyword evidence="4" id="KW-0963">Cytoplasm</keyword>
<sequence>MTPWRFYNKQGRTIKVKLLALDTSTEACSVALLYQGGVIALDEVCPQQHSKRILPMIDGLLAETGLSLTGLDGIVFGRGPGSFTGVRIGVSVAQGLAFGADLPVFGVSTLAAMAQAAVRLHQATQIVAAIDARMAEVYLASFACDANGIVQPLTAEQAVRPQLLAPLGLSGKVMAVGTGWQTYAAELQRAQPARIASDILYPSAQDMLSLAQQAFRDSLFVSAEQAEPVYVRDEVSWKKLPGR</sequence>
<dbReference type="EMBL" id="LAHO01000008">
    <property type="protein sequence ID" value="KKO45637.1"/>
    <property type="molecule type" value="Genomic_DNA"/>
</dbReference>
<evidence type="ECO:0000256" key="2">
    <source>
        <dbReference type="ARBA" id="ARBA00010493"/>
    </source>
</evidence>
<dbReference type="SUPFAM" id="SSF53067">
    <property type="entry name" value="Actin-like ATPase domain"/>
    <property type="match status" value="2"/>
</dbReference>
<gene>
    <name evidence="8" type="ORF">WG68_09665</name>
</gene>
<comment type="caution">
    <text evidence="8">The sequence shown here is derived from an EMBL/GenBank/DDBJ whole genome shotgun (WGS) entry which is preliminary data.</text>
</comment>
<dbReference type="Pfam" id="PF00814">
    <property type="entry name" value="TsaD"/>
    <property type="match status" value="1"/>
</dbReference>
<evidence type="ECO:0000256" key="3">
    <source>
        <dbReference type="ARBA" id="ARBA00019012"/>
    </source>
</evidence>
<evidence type="ECO:0000256" key="5">
    <source>
        <dbReference type="ARBA" id="ARBA00022694"/>
    </source>
</evidence>
<comment type="similarity">
    <text evidence="2">Belongs to the KAE1 / TsaD family. TsaB subfamily.</text>
</comment>
<dbReference type="FunFam" id="3.30.420.40:FF:000097">
    <property type="entry name" value="tRNA threonylcarbamoyladenosine biosynthesis protein TsaB"/>
    <property type="match status" value="1"/>
</dbReference>
<feature type="domain" description="Gcp-like" evidence="7">
    <location>
        <begin position="43"/>
        <end position="233"/>
    </location>
</feature>
<dbReference type="PATRIC" id="fig|336831.14.peg.236"/>
<keyword evidence="8" id="KW-0645">Protease</keyword>
<comment type="subcellular location">
    <subcellularLocation>
        <location evidence="1">Cytoplasm</location>
    </subcellularLocation>
</comment>
<keyword evidence="8" id="KW-0378">Hydrolase</keyword>
<dbReference type="GO" id="GO:0008233">
    <property type="term" value="F:peptidase activity"/>
    <property type="evidence" value="ECO:0007669"/>
    <property type="project" value="UniProtKB-KW"/>
</dbReference>
<dbReference type="InterPro" id="IPR022496">
    <property type="entry name" value="T6A_TsaB"/>
</dbReference>
<dbReference type="CDD" id="cd24032">
    <property type="entry name" value="ASKHA_NBD_TsaB"/>
    <property type="match status" value="1"/>
</dbReference>
<proteinExistence type="inferred from homology"/>
<evidence type="ECO:0000256" key="6">
    <source>
        <dbReference type="ARBA" id="ARBA00032446"/>
    </source>
</evidence>
<dbReference type="GO" id="GO:0002949">
    <property type="term" value="P:tRNA threonylcarbamoyladenosine modification"/>
    <property type="evidence" value="ECO:0007669"/>
    <property type="project" value="InterPro"/>
</dbReference>
<dbReference type="STRING" id="336831.WG68_09665"/>
<protein>
    <recommendedName>
        <fullName evidence="3">tRNA threonylcarbamoyladenosine biosynthesis protein TsaB</fullName>
    </recommendedName>
    <alternativeName>
        <fullName evidence="6">t(6)A37 threonylcarbamoyladenosine biosynthesis protein TsaB</fullName>
    </alternativeName>
</protein>
<dbReference type="GO" id="GO:0005829">
    <property type="term" value="C:cytosol"/>
    <property type="evidence" value="ECO:0007669"/>
    <property type="project" value="TreeGrafter"/>
</dbReference>
<evidence type="ECO:0000313" key="8">
    <source>
        <dbReference type="EMBL" id="KKO45637.1"/>
    </source>
</evidence>
<dbReference type="PANTHER" id="PTHR11735">
    <property type="entry name" value="TRNA N6-ADENOSINE THREONYLCARBAMOYLTRANSFERASE"/>
    <property type="match status" value="1"/>
</dbReference>